<sequence length="739" mass="78553">MSSHEIAQPTSHSSDEEVEIETWCTVCDRLILLPPAVDLPSNEVDSVSARVNVKTKKTKTAIVHPPLKRSQAAALAKLAKLPVPPSRPTPVEPTRPHLLQRRSCSAGTKPFNGQLYCSPECAEVDQKQSSVQIQDMEKYMAACGCPGDLNEILVSPVEFNEPVITSESKLSAVEGDNINFGYFEMAINGVENSLLERDRRRSLHSRTTSTGQVPTASSCWMTGAGMKRKNSRGYPMLSPFENVTAPDPTVASTDSLSSMWSSCDGRTYSEGSTSGGAHSKLAGSPGVGNGGYDLGMPATSDASSSGSSGSRRRGSQTSPWSNYMAHFTPLVQPAAGRTHMSSPSTSRRPSSNSTRSASSLGINGHPTNLPLPLAQEQHLDFGSAPAGTASLMQYAAAFHRTSSSTQLSHLSQVIVTPKHIEPSLHVSRPKLVRGRSSTGSRTQATSSSDAVPQVSRNVRFRDRSASASANFDADRGKPVFSPVNVTTLGTSLAPSVLRSTPTDGSSTPTQSLVQQGMSNINSQYSSASPSLPALLGAFAMSRTLSKDSGRSGRSEVASPIFEVDEDILANASAEQSSVSTPDTERPRSYREISSKTSSPLKKDSNEGFRRPNFAPYAGPTMAVTIGDEIRASPLPPTFAICRSLSPACFGGKSLPIAPIGLNAYKPAPRPRRATQASAAVSLERAVASAVPAKLSSSVGPHREWSWEKMAGECPVKTYDLPQAALGQNGKAFKPLFYFH</sequence>
<keyword evidence="2" id="KW-1185">Reference proteome</keyword>
<evidence type="ECO:0000313" key="2">
    <source>
        <dbReference type="Proteomes" id="UP001234202"/>
    </source>
</evidence>
<gene>
    <name evidence="1" type="ORF">QFC24_003808</name>
</gene>
<protein>
    <submittedName>
        <fullName evidence="1">Uncharacterized protein</fullName>
    </submittedName>
</protein>
<name>A0ACC2XI20_9TREE</name>
<organism evidence="1 2">
    <name type="scientific">Naganishia onofrii</name>
    <dbReference type="NCBI Taxonomy" id="1851511"/>
    <lineage>
        <taxon>Eukaryota</taxon>
        <taxon>Fungi</taxon>
        <taxon>Dikarya</taxon>
        <taxon>Basidiomycota</taxon>
        <taxon>Agaricomycotina</taxon>
        <taxon>Tremellomycetes</taxon>
        <taxon>Filobasidiales</taxon>
        <taxon>Filobasidiaceae</taxon>
        <taxon>Naganishia</taxon>
    </lineage>
</organism>
<accession>A0ACC2XI20</accession>
<dbReference type="Proteomes" id="UP001234202">
    <property type="component" value="Unassembled WGS sequence"/>
</dbReference>
<dbReference type="EMBL" id="JASBWV010000012">
    <property type="protein sequence ID" value="KAJ9123592.1"/>
    <property type="molecule type" value="Genomic_DNA"/>
</dbReference>
<evidence type="ECO:0000313" key="1">
    <source>
        <dbReference type="EMBL" id="KAJ9123592.1"/>
    </source>
</evidence>
<reference evidence="1" key="1">
    <citation type="submission" date="2023-04" db="EMBL/GenBank/DDBJ databases">
        <title>Draft Genome sequencing of Naganishia species isolated from polar environments using Oxford Nanopore Technology.</title>
        <authorList>
            <person name="Leo P."/>
            <person name="Venkateswaran K."/>
        </authorList>
    </citation>
    <scope>NUCLEOTIDE SEQUENCE</scope>
    <source>
        <strain evidence="1">DBVPG 5303</strain>
    </source>
</reference>
<proteinExistence type="predicted"/>
<comment type="caution">
    <text evidence="1">The sequence shown here is derived from an EMBL/GenBank/DDBJ whole genome shotgun (WGS) entry which is preliminary data.</text>
</comment>